<evidence type="ECO:0000256" key="1">
    <source>
        <dbReference type="SAM" id="MobiDB-lite"/>
    </source>
</evidence>
<reference evidence="2 3" key="1">
    <citation type="submission" date="2024-07" db="EMBL/GenBank/DDBJ databases">
        <title>Section-level genome sequencing and comparative genomics of Aspergillus sections Usti and Cavernicolus.</title>
        <authorList>
            <consortium name="Lawrence Berkeley National Laboratory"/>
            <person name="Nybo J.L."/>
            <person name="Vesth T.C."/>
            <person name="Theobald S."/>
            <person name="Frisvad J.C."/>
            <person name="Larsen T.O."/>
            <person name="Kjaerboelling I."/>
            <person name="Rothschild-Mancinelli K."/>
            <person name="Lyhne E.K."/>
            <person name="Kogle M.E."/>
            <person name="Barry K."/>
            <person name="Clum A."/>
            <person name="Na H."/>
            <person name="Ledsgaard L."/>
            <person name="Lin J."/>
            <person name="Lipzen A."/>
            <person name="Kuo A."/>
            <person name="Riley R."/>
            <person name="Mondo S."/>
            <person name="Labutti K."/>
            <person name="Haridas S."/>
            <person name="Pangalinan J."/>
            <person name="Salamov A.A."/>
            <person name="Simmons B.A."/>
            <person name="Magnuson J.K."/>
            <person name="Chen J."/>
            <person name="Drula E."/>
            <person name="Henrissat B."/>
            <person name="Wiebenga A."/>
            <person name="Lubbers R.J."/>
            <person name="Gomes A.C."/>
            <person name="Makela M.R."/>
            <person name="Stajich J."/>
            <person name="Grigoriev I.V."/>
            <person name="Mortensen U.H."/>
            <person name="De Vries R.P."/>
            <person name="Baker S.E."/>
            <person name="Andersen M.R."/>
        </authorList>
    </citation>
    <scope>NUCLEOTIDE SEQUENCE [LARGE SCALE GENOMIC DNA]</scope>
    <source>
        <strain evidence="2 3">CBS 123904</strain>
    </source>
</reference>
<evidence type="ECO:0000313" key="2">
    <source>
        <dbReference type="EMBL" id="KAL2846436.1"/>
    </source>
</evidence>
<feature type="region of interest" description="Disordered" evidence="1">
    <location>
        <begin position="230"/>
        <end position="256"/>
    </location>
</feature>
<dbReference type="Proteomes" id="UP001610446">
    <property type="component" value="Unassembled WGS sequence"/>
</dbReference>
<evidence type="ECO:0008006" key="4">
    <source>
        <dbReference type="Google" id="ProtNLM"/>
    </source>
</evidence>
<keyword evidence="3" id="KW-1185">Reference proteome</keyword>
<name>A0ABR4K2B0_9EURO</name>
<evidence type="ECO:0000313" key="3">
    <source>
        <dbReference type="Proteomes" id="UP001610446"/>
    </source>
</evidence>
<gene>
    <name evidence="2" type="ORF">BJY01DRAFT_213395</name>
</gene>
<organism evidence="2 3">
    <name type="scientific">Aspergillus pseudoustus</name>
    <dbReference type="NCBI Taxonomy" id="1810923"/>
    <lineage>
        <taxon>Eukaryota</taxon>
        <taxon>Fungi</taxon>
        <taxon>Dikarya</taxon>
        <taxon>Ascomycota</taxon>
        <taxon>Pezizomycotina</taxon>
        <taxon>Eurotiomycetes</taxon>
        <taxon>Eurotiomycetidae</taxon>
        <taxon>Eurotiales</taxon>
        <taxon>Aspergillaceae</taxon>
        <taxon>Aspergillus</taxon>
        <taxon>Aspergillus subgen. Nidulantes</taxon>
    </lineage>
</organism>
<accession>A0ABR4K2B0</accession>
<comment type="caution">
    <text evidence="2">The sequence shown here is derived from an EMBL/GenBank/DDBJ whole genome shotgun (WGS) entry which is preliminary data.</text>
</comment>
<proteinExistence type="predicted"/>
<feature type="compositionally biased region" description="Acidic residues" evidence="1">
    <location>
        <begin position="1"/>
        <end position="11"/>
    </location>
</feature>
<dbReference type="EMBL" id="JBFXLU010000063">
    <property type="protein sequence ID" value="KAL2846436.1"/>
    <property type="molecule type" value="Genomic_DNA"/>
</dbReference>
<sequence>MDIDMDIDNREDETKNDTDNTIPPHFPIHELMHHRPQAPFVYFPEGPYFPAISDTLPSREASGGPATNFAIYEDTQDFTMDMDMDMDVGEEGEGEESWLVPTWYFSPEENKENTEEEHESEQRQQHEDGHFLLGSDGYDLPFAGMEPSYVRLSIEQRAYHNNAMVRPQGLANYESPPRRQDPLEGSSNFYQHIGLGDRPNNGFTRADNQHPVPSPSFLSATEISLQTLLGRASATESTPGLRSRRSRRTIRSLNIV</sequence>
<protein>
    <recommendedName>
        <fullName evidence="4">Anaphase-promoting complex subunit 13</fullName>
    </recommendedName>
</protein>
<feature type="region of interest" description="Disordered" evidence="1">
    <location>
        <begin position="1"/>
        <end position="22"/>
    </location>
</feature>